<feature type="compositionally biased region" description="Gly residues" evidence="1">
    <location>
        <begin position="20"/>
        <end position="36"/>
    </location>
</feature>
<evidence type="ECO:0000313" key="4">
    <source>
        <dbReference type="Proteomes" id="UP001231189"/>
    </source>
</evidence>
<dbReference type="Pfam" id="PF00646">
    <property type="entry name" value="F-box"/>
    <property type="match status" value="1"/>
</dbReference>
<protein>
    <recommendedName>
        <fullName evidence="2">F-box domain-containing protein</fullName>
    </recommendedName>
</protein>
<dbReference type="EMBL" id="JAUUTY010000007">
    <property type="protein sequence ID" value="KAK1608808.1"/>
    <property type="molecule type" value="Genomic_DNA"/>
</dbReference>
<dbReference type="InterPro" id="IPR053781">
    <property type="entry name" value="F-box_AtFBL13-like"/>
</dbReference>
<dbReference type="PROSITE" id="PS50181">
    <property type="entry name" value="FBOX"/>
    <property type="match status" value="1"/>
</dbReference>
<dbReference type="Pfam" id="PF24758">
    <property type="entry name" value="LRR_At5g56370"/>
    <property type="match status" value="1"/>
</dbReference>
<dbReference type="InterPro" id="IPR001810">
    <property type="entry name" value="F-box_dom"/>
</dbReference>
<feature type="region of interest" description="Disordered" evidence="1">
    <location>
        <begin position="278"/>
        <end position="421"/>
    </location>
</feature>
<dbReference type="SUPFAM" id="SSF81383">
    <property type="entry name" value="F-box domain"/>
    <property type="match status" value="1"/>
</dbReference>
<dbReference type="SMART" id="SM00256">
    <property type="entry name" value="FBOX"/>
    <property type="match status" value="1"/>
</dbReference>
<comment type="caution">
    <text evidence="3">The sequence shown here is derived from an EMBL/GenBank/DDBJ whole genome shotgun (WGS) entry which is preliminary data.</text>
</comment>
<feature type="compositionally biased region" description="Basic and acidic residues" evidence="1">
    <location>
        <begin position="381"/>
        <end position="395"/>
    </location>
</feature>
<feature type="region of interest" description="Disordered" evidence="1">
    <location>
        <begin position="1"/>
        <end position="43"/>
    </location>
</feature>
<evidence type="ECO:0000313" key="3">
    <source>
        <dbReference type="EMBL" id="KAK1608808.1"/>
    </source>
</evidence>
<dbReference type="AlphaFoldDB" id="A0AAD8VLE2"/>
<feature type="compositionally biased region" description="Acidic residues" evidence="1">
    <location>
        <begin position="290"/>
        <end position="303"/>
    </location>
</feature>
<evidence type="ECO:0000259" key="2">
    <source>
        <dbReference type="PROSITE" id="PS50181"/>
    </source>
</evidence>
<keyword evidence="4" id="KW-1185">Reference proteome</keyword>
<dbReference type="Gene3D" id="1.20.1280.50">
    <property type="match status" value="1"/>
</dbReference>
<dbReference type="PANTHER" id="PTHR34223:SF34">
    <property type="entry name" value="F-BOX DOMAIN-CONTAINING PROTEIN"/>
    <property type="match status" value="1"/>
</dbReference>
<feature type="compositionally biased region" description="Polar residues" evidence="1">
    <location>
        <begin position="345"/>
        <end position="358"/>
    </location>
</feature>
<feature type="domain" description="F-box" evidence="2">
    <location>
        <begin position="39"/>
        <end position="75"/>
    </location>
</feature>
<sequence length="587" mass="64459">MLQGGEGRGPPTDGTAGTSDGDGGGGGSGSGGGGGGRGRDRISDLPDQMRHRIFSFMPAWEVVRTSKLSRQWRHIWESAPCLDIHYPCGCVDDPGAGQDWYAQFVKHLLLRRSLLEPLDTLRLHWNHDDANTWIEHALRRNARRIELSGAQHRPRLQPKYWIFLYGNLKILHLSHLEMNHNPLSQLCSRCTSLEELELTNVYIYASHIRSTSLKRLTMVRCVNRCGLSVDAPYLVLLRCIRPHNFVPRILDSSYLLTATIMLDDTCLTSRVAPCRSCANDEDPAHGESESASDDSSPEGSDSEDSGHSESQSASDDSRPEGSDAEDLGHSESQSASDDSRPEGSDSGNPGHSESQSASDDNRPEGSDAEDLGHSESQPEPDDNRSADADDLRDTESQSEPADDSSAVSDAKHPDNNDDDAEIADVYSGDDEIADVYRGGHGILRSLSDVITLNLRAHYGQLLLLNEIKNCPEFRNLRTLSLGEWCTDPGFNPLSTMLGKSPNLENLFIHLPAYSNPRERSFTCNNLRVKISYSVSRGTLAHKLETFLCANYGSREKRKVQGEAANSPAKQRKVRKSKSPEGGQGGGN</sequence>
<reference evidence="3" key="1">
    <citation type="submission" date="2023-07" db="EMBL/GenBank/DDBJ databases">
        <title>A chromosome-level genome assembly of Lolium multiflorum.</title>
        <authorList>
            <person name="Chen Y."/>
            <person name="Copetti D."/>
            <person name="Kolliker R."/>
            <person name="Studer B."/>
        </authorList>
    </citation>
    <scope>NUCLEOTIDE SEQUENCE</scope>
    <source>
        <strain evidence="3">02402/16</strain>
        <tissue evidence="3">Leaf</tissue>
    </source>
</reference>
<dbReference type="SUPFAM" id="SSF52058">
    <property type="entry name" value="L domain-like"/>
    <property type="match status" value="1"/>
</dbReference>
<dbReference type="PANTHER" id="PTHR34223">
    <property type="entry name" value="OS11G0201299 PROTEIN"/>
    <property type="match status" value="1"/>
</dbReference>
<dbReference type="CDD" id="cd22160">
    <property type="entry name" value="F-box_AtFBL13-like"/>
    <property type="match status" value="1"/>
</dbReference>
<dbReference type="Proteomes" id="UP001231189">
    <property type="component" value="Unassembled WGS sequence"/>
</dbReference>
<proteinExistence type="predicted"/>
<feature type="region of interest" description="Disordered" evidence="1">
    <location>
        <begin position="556"/>
        <end position="587"/>
    </location>
</feature>
<dbReference type="InterPro" id="IPR055411">
    <property type="entry name" value="LRR_FXL15/At3g58940/PEG3-like"/>
</dbReference>
<feature type="compositionally biased region" description="Basic and acidic residues" evidence="1">
    <location>
        <begin position="315"/>
        <end position="329"/>
    </location>
</feature>
<evidence type="ECO:0000256" key="1">
    <source>
        <dbReference type="SAM" id="MobiDB-lite"/>
    </source>
</evidence>
<feature type="compositionally biased region" description="Basic and acidic residues" evidence="1">
    <location>
        <begin position="359"/>
        <end position="373"/>
    </location>
</feature>
<dbReference type="InterPro" id="IPR053197">
    <property type="entry name" value="F-box_SCFL_complex_component"/>
</dbReference>
<name>A0AAD8VLE2_LOLMU</name>
<dbReference type="InterPro" id="IPR036047">
    <property type="entry name" value="F-box-like_dom_sf"/>
</dbReference>
<accession>A0AAD8VLE2</accession>
<gene>
    <name evidence="3" type="ORF">QYE76_032481</name>
</gene>
<organism evidence="3 4">
    <name type="scientific">Lolium multiflorum</name>
    <name type="common">Italian ryegrass</name>
    <name type="synonym">Lolium perenne subsp. multiflorum</name>
    <dbReference type="NCBI Taxonomy" id="4521"/>
    <lineage>
        <taxon>Eukaryota</taxon>
        <taxon>Viridiplantae</taxon>
        <taxon>Streptophyta</taxon>
        <taxon>Embryophyta</taxon>
        <taxon>Tracheophyta</taxon>
        <taxon>Spermatophyta</taxon>
        <taxon>Magnoliopsida</taxon>
        <taxon>Liliopsida</taxon>
        <taxon>Poales</taxon>
        <taxon>Poaceae</taxon>
        <taxon>BOP clade</taxon>
        <taxon>Pooideae</taxon>
        <taxon>Poodae</taxon>
        <taxon>Poeae</taxon>
        <taxon>Poeae Chloroplast Group 2 (Poeae type)</taxon>
        <taxon>Loliodinae</taxon>
        <taxon>Loliinae</taxon>
        <taxon>Lolium</taxon>
    </lineage>
</organism>